<dbReference type="OrthoDB" id="167398at2759"/>
<sequence length="564" mass="64980">MSPDEAKMHHQLSKKQKILAFLKTVPDRIPEITISRAVFYSIFLVYHFVMLGIYLRGTSDSLAAMDIIMLDLAIALLAQCYETMRFLRLTFVPRFINFERNIAVHRLMGLFVVKFSLIHTVGEYKGLYEVSKSFFSQQTYRWYLLERTSGWTGHLLLVLLIVMMVLSIGPIRRKHYELFRFSHQIIFVIERAKIHKYVSGPLALFVLDKAWRYVRRIRGLAHIEWVRFFPGQAVEVRIYGPSIRFRHGQHLRINCPDPADPDGYTFQLKVRGDWSLAFAQRLGAPEWFLEECRVEKARAEAEAKKNKARRNKKIKKHMRFSRSNLFKIHAPHVTVHTDMSKPAYTTVRETHDMPKICIDGPYTGTLEYATNYKQVVLVAGGNGLNPMVSYLYAVVGQLKKQAAKAKQTGSTEAPVPPKIDLIWVVRSKGCLSWYPDLWQMLRESGLEINMHLHYTRKALTDEDDADTSVRASSSDSVHEIDSVSNAGDEFSDAGFNELGKVRFGRPQLKSIIGDIAQDAPHKRIGVFICGPPKLCSDTSRASHYWAYRLVRQQRTWLEVHDEPY</sequence>
<dbReference type="InterPro" id="IPR050369">
    <property type="entry name" value="RBOH/FRE"/>
</dbReference>
<keyword evidence="5" id="KW-0406">Ion transport</keyword>
<comment type="subcellular location">
    <subcellularLocation>
        <location evidence="1">Membrane</location>
        <topology evidence="1">Multi-pass membrane protein</topology>
    </subcellularLocation>
</comment>
<keyword evidence="6 7" id="KW-0472">Membrane</keyword>
<dbReference type="SUPFAM" id="SSF52343">
    <property type="entry name" value="Ferredoxin reductase-like, C-terminal NADP-linked domain"/>
    <property type="match status" value="1"/>
</dbReference>
<comment type="caution">
    <text evidence="10">The sequence shown here is derived from an EMBL/GenBank/DDBJ whole genome shotgun (WGS) entry which is preliminary data.</text>
</comment>
<evidence type="ECO:0000256" key="5">
    <source>
        <dbReference type="ARBA" id="ARBA00023065"/>
    </source>
</evidence>
<dbReference type="GeneID" id="63802878"/>
<keyword evidence="4" id="KW-0560">Oxidoreductase</keyword>
<dbReference type="GO" id="GO:0005886">
    <property type="term" value="C:plasma membrane"/>
    <property type="evidence" value="ECO:0007669"/>
    <property type="project" value="TreeGrafter"/>
</dbReference>
<dbReference type="STRING" id="61395.A0A1Y1WMX5"/>
<dbReference type="Proteomes" id="UP000193922">
    <property type="component" value="Unassembled WGS sequence"/>
</dbReference>
<dbReference type="InterPro" id="IPR013121">
    <property type="entry name" value="Fe_red_NAD-bd_6"/>
</dbReference>
<dbReference type="AlphaFoldDB" id="A0A1Y1WMX5"/>
<keyword evidence="2 7" id="KW-0812">Transmembrane</keyword>
<dbReference type="Pfam" id="PF01794">
    <property type="entry name" value="Ferric_reduct"/>
    <property type="match status" value="1"/>
</dbReference>
<evidence type="ECO:0000259" key="8">
    <source>
        <dbReference type="Pfam" id="PF01794"/>
    </source>
</evidence>
<keyword evidence="3 7" id="KW-1133">Transmembrane helix</keyword>
<evidence type="ECO:0000259" key="9">
    <source>
        <dbReference type="Pfam" id="PF08030"/>
    </source>
</evidence>
<gene>
    <name evidence="10" type="ORF">DL89DRAFT_264395</name>
</gene>
<evidence type="ECO:0000256" key="7">
    <source>
        <dbReference type="SAM" id="Phobius"/>
    </source>
</evidence>
<dbReference type="CDD" id="cd06186">
    <property type="entry name" value="NOX_Duox_like_FAD_NADP"/>
    <property type="match status" value="1"/>
</dbReference>
<accession>A0A1Y1WMX5</accession>
<proteinExistence type="predicted"/>
<feature type="domain" description="Ferric oxidoreductase" evidence="8">
    <location>
        <begin position="87"/>
        <end position="189"/>
    </location>
</feature>
<dbReference type="PANTHER" id="PTHR11972:SF153">
    <property type="entry name" value="SUPEROXIDE-GENERATING NADPH OXIDASE HEAVY CHAIN SUBUNIT A"/>
    <property type="match status" value="1"/>
</dbReference>
<dbReference type="PRINTS" id="PR00466">
    <property type="entry name" value="GP91PHOX"/>
</dbReference>
<protein>
    <recommendedName>
        <fullName evidence="12">FAD-binding FR-type domain-containing protein</fullName>
    </recommendedName>
</protein>
<evidence type="ECO:0000256" key="1">
    <source>
        <dbReference type="ARBA" id="ARBA00004141"/>
    </source>
</evidence>
<evidence type="ECO:0000313" key="10">
    <source>
        <dbReference type="EMBL" id="ORX74556.1"/>
    </source>
</evidence>
<dbReference type="EMBL" id="MCFD01000001">
    <property type="protein sequence ID" value="ORX74556.1"/>
    <property type="molecule type" value="Genomic_DNA"/>
</dbReference>
<dbReference type="RefSeq" id="XP_040747767.1">
    <property type="nucleotide sequence ID" value="XM_040886230.1"/>
</dbReference>
<evidence type="ECO:0000256" key="4">
    <source>
        <dbReference type="ARBA" id="ARBA00023002"/>
    </source>
</evidence>
<keyword evidence="5" id="KW-0813">Transport</keyword>
<dbReference type="InterPro" id="IPR000778">
    <property type="entry name" value="Cyt_b245_heavy_chain"/>
</dbReference>
<organism evidence="10 11">
    <name type="scientific">Linderina pennispora</name>
    <dbReference type="NCBI Taxonomy" id="61395"/>
    <lineage>
        <taxon>Eukaryota</taxon>
        <taxon>Fungi</taxon>
        <taxon>Fungi incertae sedis</taxon>
        <taxon>Zoopagomycota</taxon>
        <taxon>Kickxellomycotina</taxon>
        <taxon>Kickxellomycetes</taxon>
        <taxon>Kickxellales</taxon>
        <taxon>Kickxellaceae</taxon>
        <taxon>Linderina</taxon>
    </lineage>
</organism>
<dbReference type="PANTHER" id="PTHR11972">
    <property type="entry name" value="NADPH OXIDASE"/>
    <property type="match status" value="1"/>
</dbReference>
<feature type="transmembrane region" description="Helical" evidence="7">
    <location>
        <begin position="151"/>
        <end position="171"/>
    </location>
</feature>
<name>A0A1Y1WMX5_9FUNG</name>
<feature type="transmembrane region" description="Helical" evidence="7">
    <location>
        <begin position="37"/>
        <end position="55"/>
    </location>
</feature>
<keyword evidence="11" id="KW-1185">Reference proteome</keyword>
<dbReference type="GO" id="GO:0006811">
    <property type="term" value="P:monoatomic ion transport"/>
    <property type="evidence" value="ECO:0007669"/>
    <property type="project" value="UniProtKB-KW"/>
</dbReference>
<dbReference type="Gene3D" id="3.40.50.80">
    <property type="entry name" value="Nucleotide-binding domain of ferredoxin-NADP reductase (FNR) module"/>
    <property type="match status" value="1"/>
</dbReference>
<feature type="domain" description="Ferric reductase NAD binding" evidence="9">
    <location>
        <begin position="372"/>
        <end position="540"/>
    </location>
</feature>
<dbReference type="InterPro" id="IPR013130">
    <property type="entry name" value="Fe3_Rdtase_TM_dom"/>
</dbReference>
<reference evidence="10 11" key="1">
    <citation type="submission" date="2016-07" db="EMBL/GenBank/DDBJ databases">
        <title>Pervasive Adenine N6-methylation of Active Genes in Fungi.</title>
        <authorList>
            <consortium name="DOE Joint Genome Institute"/>
            <person name="Mondo S.J."/>
            <person name="Dannebaum R.O."/>
            <person name="Kuo R.C."/>
            <person name="Labutti K."/>
            <person name="Haridas S."/>
            <person name="Kuo A."/>
            <person name="Salamov A."/>
            <person name="Ahrendt S.R."/>
            <person name="Lipzen A."/>
            <person name="Sullivan W."/>
            <person name="Andreopoulos W.B."/>
            <person name="Clum A."/>
            <person name="Lindquist E."/>
            <person name="Daum C."/>
            <person name="Ramamoorthy G.K."/>
            <person name="Gryganskyi A."/>
            <person name="Culley D."/>
            <person name="Magnuson J.K."/>
            <person name="James T.Y."/>
            <person name="O'Malley M.A."/>
            <person name="Stajich J.E."/>
            <person name="Spatafora J.W."/>
            <person name="Visel A."/>
            <person name="Grigoriev I.V."/>
        </authorList>
    </citation>
    <scope>NUCLEOTIDE SEQUENCE [LARGE SCALE GENOMIC DNA]</scope>
    <source>
        <strain evidence="10 11">ATCC 12442</strain>
    </source>
</reference>
<evidence type="ECO:0000313" key="11">
    <source>
        <dbReference type="Proteomes" id="UP000193922"/>
    </source>
</evidence>
<dbReference type="Pfam" id="PF08030">
    <property type="entry name" value="NAD_binding_6"/>
    <property type="match status" value="1"/>
</dbReference>
<dbReference type="GO" id="GO:0016491">
    <property type="term" value="F:oxidoreductase activity"/>
    <property type="evidence" value="ECO:0007669"/>
    <property type="project" value="UniProtKB-KW"/>
</dbReference>
<evidence type="ECO:0008006" key="12">
    <source>
        <dbReference type="Google" id="ProtNLM"/>
    </source>
</evidence>
<dbReference type="InterPro" id="IPR039261">
    <property type="entry name" value="FNR_nucleotide-bd"/>
</dbReference>
<evidence type="ECO:0000256" key="3">
    <source>
        <dbReference type="ARBA" id="ARBA00022989"/>
    </source>
</evidence>
<evidence type="ECO:0000256" key="6">
    <source>
        <dbReference type="ARBA" id="ARBA00023136"/>
    </source>
</evidence>
<evidence type="ECO:0000256" key="2">
    <source>
        <dbReference type="ARBA" id="ARBA00022692"/>
    </source>
</evidence>